<protein>
    <submittedName>
        <fullName evidence="5">RNA pseudouridine synthase</fullName>
    </submittedName>
</protein>
<evidence type="ECO:0000256" key="2">
    <source>
        <dbReference type="ARBA" id="ARBA00023235"/>
    </source>
</evidence>
<dbReference type="InterPro" id="IPR000748">
    <property type="entry name" value="PsdUridine_synth_RsuA/RluB/E/F"/>
</dbReference>
<dbReference type="Pfam" id="PF00849">
    <property type="entry name" value="PseudoU_synth_2"/>
    <property type="match status" value="1"/>
</dbReference>
<comment type="caution">
    <text evidence="5">The sequence shown here is derived from an EMBL/GenBank/DDBJ whole genome shotgun (WGS) entry which is preliminary data.</text>
</comment>
<comment type="similarity">
    <text evidence="1">Belongs to the pseudouridine synthase RsuA family.</text>
</comment>
<dbReference type="GO" id="GO:0003723">
    <property type="term" value="F:RNA binding"/>
    <property type="evidence" value="ECO:0007669"/>
    <property type="project" value="UniProtKB-KW"/>
</dbReference>
<dbReference type="InterPro" id="IPR050343">
    <property type="entry name" value="RsuA_PseudoU_synthase"/>
</dbReference>
<gene>
    <name evidence="5" type="ORF">AKO1_011828</name>
</gene>
<dbReference type="PANTHER" id="PTHR47683">
    <property type="entry name" value="PSEUDOURIDINE SYNTHASE FAMILY PROTEIN-RELATED"/>
    <property type="match status" value="1"/>
</dbReference>
<dbReference type="SUPFAM" id="SSF55120">
    <property type="entry name" value="Pseudouridine synthase"/>
    <property type="match status" value="1"/>
</dbReference>
<reference evidence="5 6" key="1">
    <citation type="submission" date="2024-03" db="EMBL/GenBank/DDBJ databases">
        <title>The Acrasis kona genome and developmental transcriptomes reveal deep origins of eukaryotic multicellular pathways.</title>
        <authorList>
            <person name="Sheikh S."/>
            <person name="Fu C.-J."/>
            <person name="Brown M.W."/>
            <person name="Baldauf S.L."/>
        </authorList>
    </citation>
    <scope>NUCLEOTIDE SEQUENCE [LARGE SCALE GENOMIC DNA]</scope>
    <source>
        <strain evidence="5 6">ATCC MYA-3509</strain>
    </source>
</reference>
<dbReference type="CDD" id="cd00165">
    <property type="entry name" value="S4"/>
    <property type="match status" value="1"/>
</dbReference>
<dbReference type="NCBIfam" id="TIGR00093">
    <property type="entry name" value="pseudouridine synthase"/>
    <property type="match status" value="1"/>
</dbReference>
<dbReference type="Gene3D" id="3.30.70.1560">
    <property type="entry name" value="Alpha-L RNA-binding motif"/>
    <property type="match status" value="1"/>
</dbReference>
<dbReference type="GO" id="GO:0009982">
    <property type="term" value="F:pseudouridine synthase activity"/>
    <property type="evidence" value="ECO:0007669"/>
    <property type="project" value="InterPro"/>
</dbReference>
<keyword evidence="6" id="KW-1185">Reference proteome</keyword>
<dbReference type="PROSITE" id="PS50889">
    <property type="entry name" value="S4"/>
    <property type="match status" value="1"/>
</dbReference>
<dbReference type="InterPro" id="IPR002942">
    <property type="entry name" value="S4_RNA-bd"/>
</dbReference>
<dbReference type="AlphaFoldDB" id="A0AAW2Z813"/>
<dbReference type="InterPro" id="IPR006145">
    <property type="entry name" value="PsdUridine_synth_RsuA/RluA"/>
</dbReference>
<dbReference type="EMBL" id="JAOPGA020001102">
    <property type="protein sequence ID" value="KAL0485093.1"/>
    <property type="molecule type" value="Genomic_DNA"/>
</dbReference>
<evidence type="ECO:0000313" key="5">
    <source>
        <dbReference type="EMBL" id="KAL0485093.1"/>
    </source>
</evidence>
<dbReference type="PANTHER" id="PTHR47683:SF2">
    <property type="entry name" value="RNA-BINDING S4 DOMAIN-CONTAINING PROTEIN"/>
    <property type="match status" value="1"/>
</dbReference>
<dbReference type="InterPro" id="IPR036986">
    <property type="entry name" value="S4_RNA-bd_sf"/>
</dbReference>
<evidence type="ECO:0000259" key="4">
    <source>
        <dbReference type="SMART" id="SM00363"/>
    </source>
</evidence>
<sequence length="360" mass="42211">MFNFFTTRLVVQTAHSCALSKNSIRYYARIVAQKKVEAVQQHKPWKAKKMCVWSSYFNSLENRSENERQKAIQAIESVEPATMSPTDLDSDGTQRLSKYLARLGLCSRRQAVEMIKKGRIKVNGSITTERETGIKISPGDKVYVDDRMVTNSLTRESASQVLLYAFNKPREMLSDRVDSNKYKNRVTIQDELNKHGLGHLMVIGRLDFMSEGLVLLTNDGALKRYMELPSSELERQYLVKIHGRVTEKHLDKFKQGTNIEGKRYGKCVATIHRECSHFTWLRVSLYEGKNREIRKIFQQFNMVVTRLKRIKYGPYELRNTQKKQMRQVECTKELRRFCYKPFEKNSSTEFYEDDEYFEDQ</sequence>
<dbReference type="Gene3D" id="3.10.290.10">
    <property type="entry name" value="RNA-binding S4 domain"/>
    <property type="match status" value="1"/>
</dbReference>
<dbReference type="SMART" id="SM00363">
    <property type="entry name" value="S4"/>
    <property type="match status" value="1"/>
</dbReference>
<dbReference type="Gene3D" id="3.30.70.580">
    <property type="entry name" value="Pseudouridine synthase I, catalytic domain, N-terminal subdomain"/>
    <property type="match status" value="1"/>
</dbReference>
<dbReference type="InterPro" id="IPR042092">
    <property type="entry name" value="PsdUridine_s_RsuA/RluB/E/F_cat"/>
</dbReference>
<evidence type="ECO:0000256" key="1">
    <source>
        <dbReference type="ARBA" id="ARBA00008348"/>
    </source>
</evidence>
<dbReference type="Proteomes" id="UP001431209">
    <property type="component" value="Unassembled WGS sequence"/>
</dbReference>
<evidence type="ECO:0000256" key="3">
    <source>
        <dbReference type="PROSITE-ProRule" id="PRU00182"/>
    </source>
</evidence>
<keyword evidence="2" id="KW-0413">Isomerase</keyword>
<proteinExistence type="inferred from homology"/>
<dbReference type="InterPro" id="IPR020103">
    <property type="entry name" value="PsdUridine_synth_cat_dom_sf"/>
</dbReference>
<dbReference type="Pfam" id="PF01479">
    <property type="entry name" value="S4"/>
    <property type="match status" value="1"/>
</dbReference>
<accession>A0AAW2Z813</accession>
<feature type="domain" description="RNA-binding S4" evidence="4">
    <location>
        <begin position="94"/>
        <end position="154"/>
    </location>
</feature>
<dbReference type="GO" id="GO:0006364">
    <property type="term" value="P:rRNA processing"/>
    <property type="evidence" value="ECO:0007669"/>
    <property type="project" value="UniProtKB-ARBA"/>
</dbReference>
<dbReference type="PROSITE" id="PS01149">
    <property type="entry name" value="PSI_RSU"/>
    <property type="match status" value="1"/>
</dbReference>
<keyword evidence="3" id="KW-0694">RNA-binding</keyword>
<evidence type="ECO:0000313" key="6">
    <source>
        <dbReference type="Proteomes" id="UP001431209"/>
    </source>
</evidence>
<organism evidence="5 6">
    <name type="scientific">Acrasis kona</name>
    <dbReference type="NCBI Taxonomy" id="1008807"/>
    <lineage>
        <taxon>Eukaryota</taxon>
        <taxon>Discoba</taxon>
        <taxon>Heterolobosea</taxon>
        <taxon>Tetramitia</taxon>
        <taxon>Eutetramitia</taxon>
        <taxon>Acrasidae</taxon>
        <taxon>Acrasis</taxon>
    </lineage>
</organism>
<dbReference type="GO" id="GO:0001522">
    <property type="term" value="P:pseudouridine synthesis"/>
    <property type="evidence" value="ECO:0007669"/>
    <property type="project" value="InterPro"/>
</dbReference>
<dbReference type="FunFam" id="3.10.290.10:FF:000003">
    <property type="entry name" value="Pseudouridine synthase"/>
    <property type="match status" value="1"/>
</dbReference>
<name>A0AAW2Z813_9EUKA</name>
<dbReference type="SUPFAM" id="SSF55174">
    <property type="entry name" value="Alpha-L RNA-binding motif"/>
    <property type="match status" value="1"/>
</dbReference>
<dbReference type="InterPro" id="IPR020094">
    <property type="entry name" value="TruA/RsuA/RluB/E/F_N"/>
</dbReference>
<dbReference type="InterPro" id="IPR018496">
    <property type="entry name" value="PsdUridine_synth_RsuA/RluB_CS"/>
</dbReference>